<reference evidence="2" key="1">
    <citation type="journal article" date="2020" name="Nature">
        <title>Giant virus diversity and host interactions through global metagenomics.</title>
        <authorList>
            <person name="Schulz F."/>
            <person name="Roux S."/>
            <person name="Paez-Espino D."/>
            <person name="Jungbluth S."/>
            <person name="Walsh D.A."/>
            <person name="Denef V.J."/>
            <person name="McMahon K.D."/>
            <person name="Konstantinidis K.T."/>
            <person name="Eloe-Fadrosh E.A."/>
            <person name="Kyrpides N.C."/>
            <person name="Woyke T."/>
        </authorList>
    </citation>
    <scope>NUCLEOTIDE SEQUENCE</scope>
    <source>
        <strain evidence="2">GVMAG-M-3300023179-73</strain>
    </source>
</reference>
<proteinExistence type="predicted"/>
<dbReference type="Pfam" id="PF19075">
    <property type="entry name" value="DUF5771"/>
    <property type="match status" value="1"/>
</dbReference>
<feature type="region of interest" description="Disordered" evidence="1">
    <location>
        <begin position="78"/>
        <end position="170"/>
    </location>
</feature>
<protein>
    <submittedName>
        <fullName evidence="2">Uncharacterized protein</fullName>
    </submittedName>
</protein>
<dbReference type="AlphaFoldDB" id="A0A6C0H6N2"/>
<evidence type="ECO:0000256" key="1">
    <source>
        <dbReference type="SAM" id="MobiDB-lite"/>
    </source>
</evidence>
<dbReference type="EMBL" id="MN739891">
    <property type="protein sequence ID" value="QHT76232.1"/>
    <property type="molecule type" value="Genomic_DNA"/>
</dbReference>
<accession>A0A6C0H6N2</accession>
<evidence type="ECO:0000313" key="2">
    <source>
        <dbReference type="EMBL" id="QHT76232.1"/>
    </source>
</evidence>
<feature type="compositionally biased region" description="Basic residues" evidence="1">
    <location>
        <begin position="78"/>
        <end position="91"/>
    </location>
</feature>
<feature type="compositionally biased region" description="Basic residues" evidence="1">
    <location>
        <begin position="115"/>
        <end position="170"/>
    </location>
</feature>
<sequence>MKRSPVRIPLEKGGLPGYHTADLARERRQVLSKLIVSRKETYSQIIKRLNVLAIYNKNKNPELSAKIRRDIAYVQRHLSHFSKTSSKHKSPVKTNKTSNPKRKSKAKSSPGSKNPSKRKSKSKSKAKSSPRSKNPSKRKSKSKSKAKSSPRSKNPSKPKRKSKSKAKSRL</sequence>
<name>A0A6C0H6N2_9ZZZZ</name>
<dbReference type="InterPro" id="IPR043905">
    <property type="entry name" value="DUF5771"/>
</dbReference>
<organism evidence="2">
    <name type="scientific">viral metagenome</name>
    <dbReference type="NCBI Taxonomy" id="1070528"/>
    <lineage>
        <taxon>unclassified sequences</taxon>
        <taxon>metagenomes</taxon>
        <taxon>organismal metagenomes</taxon>
    </lineage>
</organism>